<dbReference type="CDD" id="cd06550">
    <property type="entry name" value="TM_ABC_iron-siderophores_like"/>
    <property type="match status" value="1"/>
</dbReference>
<evidence type="ECO:0000256" key="5">
    <source>
        <dbReference type="ARBA" id="ARBA00022692"/>
    </source>
</evidence>
<dbReference type="FunFam" id="1.10.3470.10:FF:000001">
    <property type="entry name" value="Vitamin B12 ABC transporter permease BtuC"/>
    <property type="match status" value="1"/>
</dbReference>
<keyword evidence="3" id="KW-0813">Transport</keyword>
<keyword evidence="4" id="KW-1003">Cell membrane</keyword>
<keyword evidence="6 8" id="KW-1133">Transmembrane helix</keyword>
<evidence type="ECO:0000256" key="6">
    <source>
        <dbReference type="ARBA" id="ARBA00022989"/>
    </source>
</evidence>
<feature type="transmembrane region" description="Helical" evidence="8">
    <location>
        <begin position="308"/>
        <end position="327"/>
    </location>
</feature>
<evidence type="ECO:0000256" key="2">
    <source>
        <dbReference type="ARBA" id="ARBA00007935"/>
    </source>
</evidence>
<dbReference type="Pfam" id="PF01032">
    <property type="entry name" value="FecCD"/>
    <property type="match status" value="1"/>
</dbReference>
<dbReference type="EMBL" id="BMDX01000003">
    <property type="protein sequence ID" value="GGA70077.1"/>
    <property type="molecule type" value="Genomic_DNA"/>
</dbReference>
<feature type="transmembrane region" description="Helical" evidence="8">
    <location>
        <begin position="89"/>
        <end position="111"/>
    </location>
</feature>
<dbReference type="InterPro" id="IPR000522">
    <property type="entry name" value="ABC_transptr_permease_BtuC"/>
</dbReference>
<dbReference type="PANTHER" id="PTHR30472">
    <property type="entry name" value="FERRIC ENTEROBACTIN TRANSPORT SYSTEM PERMEASE PROTEIN"/>
    <property type="match status" value="1"/>
</dbReference>
<evidence type="ECO:0000256" key="7">
    <source>
        <dbReference type="ARBA" id="ARBA00023136"/>
    </source>
</evidence>
<evidence type="ECO:0000256" key="1">
    <source>
        <dbReference type="ARBA" id="ARBA00004651"/>
    </source>
</evidence>
<name>A0A8J2U3B7_9GAMM</name>
<evidence type="ECO:0000256" key="8">
    <source>
        <dbReference type="SAM" id="Phobius"/>
    </source>
</evidence>
<feature type="transmembrane region" description="Helical" evidence="8">
    <location>
        <begin position="58"/>
        <end position="77"/>
    </location>
</feature>
<reference evidence="10" key="1">
    <citation type="journal article" date="2019" name="Int. J. Syst. Evol. Microbiol.">
        <title>The Global Catalogue of Microorganisms (GCM) 10K type strain sequencing project: providing services to taxonomists for standard genome sequencing and annotation.</title>
        <authorList>
            <consortium name="The Broad Institute Genomics Platform"/>
            <consortium name="The Broad Institute Genome Sequencing Center for Infectious Disease"/>
            <person name="Wu L."/>
            <person name="Ma J."/>
        </authorList>
    </citation>
    <scope>NUCLEOTIDE SEQUENCE [LARGE SCALE GENOMIC DNA]</scope>
    <source>
        <strain evidence="10">CGMCC 1.10130</strain>
    </source>
</reference>
<keyword evidence="5 8" id="KW-0812">Transmembrane</keyword>
<evidence type="ECO:0000313" key="10">
    <source>
        <dbReference type="Proteomes" id="UP000619743"/>
    </source>
</evidence>
<dbReference type="InterPro" id="IPR037294">
    <property type="entry name" value="ABC_BtuC-like"/>
</dbReference>
<evidence type="ECO:0000313" key="9">
    <source>
        <dbReference type="EMBL" id="GGA70077.1"/>
    </source>
</evidence>
<dbReference type="RefSeq" id="WP_143824481.1">
    <property type="nucleotide sequence ID" value="NZ_BMDX01000003.1"/>
</dbReference>
<dbReference type="GO" id="GO:0005886">
    <property type="term" value="C:plasma membrane"/>
    <property type="evidence" value="ECO:0007669"/>
    <property type="project" value="UniProtKB-SubCell"/>
</dbReference>
<accession>A0A8J2U3B7</accession>
<dbReference type="OrthoDB" id="9055647at2"/>
<feature type="transmembrane region" description="Helical" evidence="8">
    <location>
        <begin position="117"/>
        <end position="136"/>
    </location>
</feature>
<comment type="subcellular location">
    <subcellularLocation>
        <location evidence="1">Cell membrane</location>
        <topology evidence="1">Multi-pass membrane protein</topology>
    </subcellularLocation>
</comment>
<comment type="caution">
    <text evidence="9">The sequence shown here is derived from an EMBL/GenBank/DDBJ whole genome shotgun (WGS) entry which is preliminary data.</text>
</comment>
<evidence type="ECO:0000256" key="3">
    <source>
        <dbReference type="ARBA" id="ARBA00022448"/>
    </source>
</evidence>
<protein>
    <submittedName>
        <fullName evidence="9">ABC transporter permease</fullName>
    </submittedName>
</protein>
<feature type="transmembrane region" description="Helical" evidence="8">
    <location>
        <begin position="190"/>
        <end position="215"/>
    </location>
</feature>
<keyword evidence="7 8" id="KW-0472">Membrane</keyword>
<dbReference type="AlphaFoldDB" id="A0A8J2U3B7"/>
<gene>
    <name evidence="9" type="primary">btuC</name>
    <name evidence="9" type="ORF">GCM10011369_09700</name>
</gene>
<feature type="transmembrane region" description="Helical" evidence="8">
    <location>
        <begin position="275"/>
        <end position="296"/>
    </location>
</feature>
<dbReference type="SUPFAM" id="SSF81345">
    <property type="entry name" value="ABC transporter involved in vitamin B12 uptake, BtuC"/>
    <property type="match status" value="1"/>
</dbReference>
<keyword evidence="10" id="KW-1185">Reference proteome</keyword>
<dbReference type="GO" id="GO:0022857">
    <property type="term" value="F:transmembrane transporter activity"/>
    <property type="evidence" value="ECO:0007669"/>
    <property type="project" value="InterPro"/>
</dbReference>
<dbReference type="GO" id="GO:0033214">
    <property type="term" value="P:siderophore-iron import into cell"/>
    <property type="evidence" value="ECO:0007669"/>
    <property type="project" value="TreeGrafter"/>
</dbReference>
<dbReference type="Gene3D" id="1.10.3470.10">
    <property type="entry name" value="ABC transporter involved in vitamin B12 uptake, BtuC"/>
    <property type="match status" value="1"/>
</dbReference>
<evidence type="ECO:0000256" key="4">
    <source>
        <dbReference type="ARBA" id="ARBA00022475"/>
    </source>
</evidence>
<organism evidence="9 10">
    <name type="scientific">Neiella marina</name>
    <dbReference type="NCBI Taxonomy" id="508461"/>
    <lineage>
        <taxon>Bacteria</taxon>
        <taxon>Pseudomonadati</taxon>
        <taxon>Pseudomonadota</taxon>
        <taxon>Gammaproteobacteria</taxon>
        <taxon>Alteromonadales</taxon>
        <taxon>Echinimonadaceae</taxon>
        <taxon>Neiella</taxon>
    </lineage>
</organism>
<feature type="transmembrane region" description="Helical" evidence="8">
    <location>
        <begin position="236"/>
        <end position="263"/>
    </location>
</feature>
<proteinExistence type="inferred from homology"/>
<sequence length="330" mass="34748">MINKVVALVSVSLIILVGASLFGASTMDLREVIASLQANGQSAMGATSWLILTEVRLPRVLLAFFVGAGLALSGSVLQRISRNPLADPYLFGIVAGAGLGAVVGHIVASWLGLEIAIQVLAFAGAMAVALSVFALMHWQGWQYIERMLLAGVAMSFLCTAITSFLLYLQSPHAANRVLFWLMGSLATADWRAVAMIAPLVVVATIVCFAAARLLDAVQLNDDAIHALGIRLVRLRLILMALVALVTAIIVAFCGGIGFVGLMIPHLVRVILGSNTTLQILGCVLIGGSYLVLVDAIARTTLPYQEVPIGVVTAAIGSVFFLAMMGRAKRA</sequence>
<dbReference type="PANTHER" id="PTHR30472:SF67">
    <property type="entry name" value="PERMEASE OF ABC TRANSPORTER-RELATED"/>
    <property type="match status" value="1"/>
</dbReference>
<dbReference type="Proteomes" id="UP000619743">
    <property type="component" value="Unassembled WGS sequence"/>
</dbReference>
<feature type="transmembrane region" description="Helical" evidence="8">
    <location>
        <begin position="148"/>
        <end position="170"/>
    </location>
</feature>
<comment type="similarity">
    <text evidence="2">Belongs to the binding-protein-dependent transport system permease family. FecCD subfamily.</text>
</comment>